<reference evidence="1" key="1">
    <citation type="journal article" date="2014" name="Int. J. Syst. Evol. Microbiol.">
        <title>Complete genome sequence of Corynebacterium casei LMG S-19264T (=DSM 44701T), isolated from a smear-ripened cheese.</title>
        <authorList>
            <consortium name="US DOE Joint Genome Institute (JGI-PGF)"/>
            <person name="Walter F."/>
            <person name="Albersmeier A."/>
            <person name="Kalinowski J."/>
            <person name="Ruckert C."/>
        </authorList>
    </citation>
    <scope>NUCLEOTIDE SEQUENCE</scope>
    <source>
        <strain evidence="1">JCM 3302</strain>
    </source>
</reference>
<gene>
    <name evidence="1" type="ORF">GCM10014715_14610</name>
</gene>
<organism evidence="1 2">
    <name type="scientific">Streptomyces spiralis</name>
    <dbReference type="NCBI Taxonomy" id="66376"/>
    <lineage>
        <taxon>Bacteria</taxon>
        <taxon>Bacillati</taxon>
        <taxon>Actinomycetota</taxon>
        <taxon>Actinomycetes</taxon>
        <taxon>Kitasatosporales</taxon>
        <taxon>Streptomycetaceae</taxon>
        <taxon>Streptomyces</taxon>
    </lineage>
</organism>
<evidence type="ECO:0008006" key="3">
    <source>
        <dbReference type="Google" id="ProtNLM"/>
    </source>
</evidence>
<evidence type="ECO:0000313" key="2">
    <source>
        <dbReference type="Proteomes" id="UP000641386"/>
    </source>
</evidence>
<evidence type="ECO:0000313" key="1">
    <source>
        <dbReference type="EMBL" id="GHE62113.1"/>
    </source>
</evidence>
<accession>A0A918ZNL0</accession>
<sequence>MEWLDRLQEATGWQGPRYACDWAGAEAELGTALPADWKELWARFGPGSFSYYLFALRDGEGTDSLLHFWRGLREDAERDPEWMARYFSPFTLYQPADGKGLIMWGRSETGGRFYWLADSTADPATWPLVARLEYGEQWHQLAMSVPEFVYRTIADAEFQPFTVADPQFPPAFHPAEDKAPHERPE</sequence>
<dbReference type="Proteomes" id="UP000641386">
    <property type="component" value="Unassembled WGS sequence"/>
</dbReference>
<reference evidence="1" key="2">
    <citation type="submission" date="2020-09" db="EMBL/GenBank/DDBJ databases">
        <authorList>
            <person name="Sun Q."/>
            <person name="Ohkuma M."/>
        </authorList>
    </citation>
    <scope>NUCLEOTIDE SEQUENCE</scope>
    <source>
        <strain evidence="1">JCM 3302</strain>
    </source>
</reference>
<proteinExistence type="predicted"/>
<keyword evidence="2" id="KW-1185">Reference proteome</keyword>
<dbReference type="AlphaFoldDB" id="A0A918ZNL0"/>
<dbReference type="SUPFAM" id="SSF160631">
    <property type="entry name" value="SMI1/KNR4-like"/>
    <property type="match status" value="1"/>
</dbReference>
<dbReference type="InterPro" id="IPR037883">
    <property type="entry name" value="Knr4/Smi1-like_sf"/>
</dbReference>
<dbReference type="EMBL" id="BNBC01000004">
    <property type="protein sequence ID" value="GHE62113.1"/>
    <property type="molecule type" value="Genomic_DNA"/>
</dbReference>
<name>A0A918ZNL0_9ACTN</name>
<dbReference type="RefSeq" id="WP_189897648.1">
    <property type="nucleotide sequence ID" value="NZ_BNBC01000004.1"/>
</dbReference>
<comment type="caution">
    <text evidence="1">The sequence shown here is derived from an EMBL/GenBank/DDBJ whole genome shotgun (WGS) entry which is preliminary data.</text>
</comment>
<protein>
    <recommendedName>
        <fullName evidence="3">Knr4/Smi1-like domain-containing protein</fullName>
    </recommendedName>
</protein>